<feature type="region of interest" description="Disordered" evidence="1">
    <location>
        <begin position="1"/>
        <end position="35"/>
    </location>
</feature>
<protein>
    <submittedName>
        <fullName evidence="2">Uncharacterized protein</fullName>
    </submittedName>
</protein>
<evidence type="ECO:0000313" key="2">
    <source>
        <dbReference type="EMBL" id="TCP58757.1"/>
    </source>
</evidence>
<sequence>MDHHKQGETATRARGGTVTRRAPETSTLGNDVGSCPPCTGNCRQGRDCPARRTRAMPKWLRWLEALPRRS</sequence>
<comment type="caution">
    <text evidence="2">The sequence shown here is derived from an EMBL/GenBank/DDBJ whole genome shotgun (WGS) entry which is preliminary data.</text>
</comment>
<dbReference type="EMBL" id="SLXU01000017">
    <property type="protein sequence ID" value="TCP58757.1"/>
    <property type="molecule type" value="Genomic_DNA"/>
</dbReference>
<feature type="compositionally biased region" description="Low complexity" evidence="1">
    <location>
        <begin position="8"/>
        <end position="20"/>
    </location>
</feature>
<gene>
    <name evidence="2" type="ORF">EV663_11723</name>
</gene>
<reference evidence="2 3" key="1">
    <citation type="submission" date="2019-03" db="EMBL/GenBank/DDBJ databases">
        <title>Genomic Encyclopedia of Type Strains, Phase IV (KMG-IV): sequencing the most valuable type-strain genomes for metagenomic binning, comparative biology and taxonomic classification.</title>
        <authorList>
            <person name="Goeker M."/>
        </authorList>
    </citation>
    <scope>NUCLEOTIDE SEQUENCE [LARGE SCALE GENOMIC DNA]</scope>
    <source>
        <strain evidence="2 3">DSM 24766</strain>
    </source>
</reference>
<evidence type="ECO:0000313" key="3">
    <source>
        <dbReference type="Proteomes" id="UP000295050"/>
    </source>
</evidence>
<proteinExistence type="predicted"/>
<name>A0A4R2R9W6_9RHOB</name>
<accession>A0A4R2R9W6</accession>
<keyword evidence="3" id="KW-1185">Reference proteome</keyword>
<evidence type="ECO:0000256" key="1">
    <source>
        <dbReference type="SAM" id="MobiDB-lite"/>
    </source>
</evidence>
<organism evidence="2 3">
    <name type="scientific">Rhodovulum bhavnagarense</name>
    <dbReference type="NCBI Taxonomy" id="992286"/>
    <lineage>
        <taxon>Bacteria</taxon>
        <taxon>Pseudomonadati</taxon>
        <taxon>Pseudomonadota</taxon>
        <taxon>Alphaproteobacteria</taxon>
        <taxon>Rhodobacterales</taxon>
        <taxon>Paracoccaceae</taxon>
        <taxon>Rhodovulum</taxon>
    </lineage>
</organism>
<dbReference type="AlphaFoldDB" id="A0A4R2R9W6"/>
<dbReference type="Proteomes" id="UP000295050">
    <property type="component" value="Unassembled WGS sequence"/>
</dbReference>